<reference evidence="9" key="3">
    <citation type="submission" date="2010-09" db="EMBL/GenBank/DDBJ databases">
        <title>Annotation of Gaeumannomyces graminis var. tritici R3-111a-1.</title>
        <authorList>
            <consortium name="The Broad Institute Genome Sequencing Platform"/>
            <person name="Ma L.-J."/>
            <person name="Dead R."/>
            <person name="Young S.K."/>
            <person name="Zeng Q."/>
            <person name="Gargeya S."/>
            <person name="Fitzgerald M."/>
            <person name="Haas B."/>
            <person name="Abouelleil A."/>
            <person name="Alvarado L."/>
            <person name="Arachchi H.M."/>
            <person name="Berlin A."/>
            <person name="Brown A."/>
            <person name="Chapman S.B."/>
            <person name="Chen Z."/>
            <person name="Dunbar C."/>
            <person name="Freedman E."/>
            <person name="Gearin G."/>
            <person name="Gellesch M."/>
            <person name="Goldberg J."/>
            <person name="Griggs A."/>
            <person name="Gujja S."/>
            <person name="Heiman D."/>
            <person name="Howarth C."/>
            <person name="Larson L."/>
            <person name="Lui A."/>
            <person name="MacDonald P.J.P."/>
            <person name="Mehta T."/>
            <person name="Montmayeur A."/>
            <person name="Murphy C."/>
            <person name="Neiman D."/>
            <person name="Pearson M."/>
            <person name="Priest M."/>
            <person name="Roberts A."/>
            <person name="Saif S."/>
            <person name="Shea T."/>
            <person name="Shenoy N."/>
            <person name="Sisk P."/>
            <person name="Stolte C."/>
            <person name="Sykes S."/>
            <person name="Yandava C."/>
            <person name="Wortman J."/>
            <person name="Nusbaum C."/>
            <person name="Birren B."/>
        </authorList>
    </citation>
    <scope>NUCLEOTIDE SEQUENCE</scope>
    <source>
        <strain evidence="9">R3-111a-1</strain>
    </source>
</reference>
<comment type="pathway">
    <text evidence="2">Cofactor biosynthesis; tetrahydrofolate biosynthesis; 2-amino-4-hydroxy-6-hydroxymethyl-7,8-dihydropteridine diphosphate from 7,8-dihydroneopterin triphosphate: step 3/4.</text>
</comment>
<dbReference type="Gene3D" id="3.30.1130.10">
    <property type="match status" value="2"/>
</dbReference>
<dbReference type="InterPro" id="IPR006156">
    <property type="entry name" value="Dihydroneopterin_aldolase"/>
</dbReference>
<dbReference type="PANTHER" id="PTHR42844:SF1">
    <property type="entry name" value="DIHYDRONEOPTERIN ALDOLASE 1-RELATED"/>
    <property type="match status" value="1"/>
</dbReference>
<dbReference type="VEuPathDB" id="FungiDB:GGTG_01537"/>
<dbReference type="InterPro" id="IPR006157">
    <property type="entry name" value="FolB_dom"/>
</dbReference>
<evidence type="ECO:0000256" key="4">
    <source>
        <dbReference type="ARBA" id="ARBA00013043"/>
    </source>
</evidence>
<keyword evidence="11" id="KW-1185">Reference proteome</keyword>
<reference evidence="10" key="4">
    <citation type="journal article" date="2015" name="G3 (Bethesda)">
        <title>Genome sequences of three phytopathogenic species of the Magnaporthaceae family of fungi.</title>
        <authorList>
            <person name="Okagaki L.H."/>
            <person name="Nunes C.C."/>
            <person name="Sailsbery J."/>
            <person name="Clay B."/>
            <person name="Brown D."/>
            <person name="John T."/>
            <person name="Oh Y."/>
            <person name="Young N."/>
            <person name="Fitzgerald M."/>
            <person name="Haas B.J."/>
            <person name="Zeng Q."/>
            <person name="Young S."/>
            <person name="Adiconis X."/>
            <person name="Fan L."/>
            <person name="Levin J.Z."/>
            <person name="Mitchell T.K."/>
            <person name="Okubara P.A."/>
            <person name="Farman M.L."/>
            <person name="Kohn L.M."/>
            <person name="Birren B."/>
            <person name="Ma L.-J."/>
            <person name="Dean R.A."/>
        </authorList>
    </citation>
    <scope>NUCLEOTIDE SEQUENCE</scope>
    <source>
        <strain evidence="10">R3-111a-1</strain>
    </source>
</reference>
<dbReference type="InterPro" id="IPR043133">
    <property type="entry name" value="GTP-CH-I_C/QueF"/>
</dbReference>
<evidence type="ECO:0000256" key="2">
    <source>
        <dbReference type="ARBA" id="ARBA00005013"/>
    </source>
</evidence>
<dbReference type="eggNOG" id="ENOG502SSW3">
    <property type="taxonomic scope" value="Eukaryota"/>
</dbReference>
<protein>
    <recommendedName>
        <fullName evidence="4">dihydroneopterin aldolase</fullName>
        <ecNumber evidence="4">4.1.2.25</ecNumber>
    </recommendedName>
    <alternativeName>
        <fullName evidence="7">7,8-dihydroneopterin aldolase</fullName>
    </alternativeName>
</protein>
<reference evidence="11" key="1">
    <citation type="submission" date="2010-07" db="EMBL/GenBank/DDBJ databases">
        <title>The genome sequence of Gaeumannomyces graminis var. tritici strain R3-111a-1.</title>
        <authorList>
            <consortium name="The Broad Institute Genome Sequencing Platform"/>
            <person name="Ma L.-J."/>
            <person name="Dead R."/>
            <person name="Young S."/>
            <person name="Zeng Q."/>
            <person name="Koehrsen M."/>
            <person name="Alvarado L."/>
            <person name="Berlin A."/>
            <person name="Chapman S.B."/>
            <person name="Chen Z."/>
            <person name="Freedman E."/>
            <person name="Gellesch M."/>
            <person name="Goldberg J."/>
            <person name="Griggs A."/>
            <person name="Gujja S."/>
            <person name="Heilman E.R."/>
            <person name="Heiman D."/>
            <person name="Hepburn T."/>
            <person name="Howarth C."/>
            <person name="Jen D."/>
            <person name="Larson L."/>
            <person name="Mehta T."/>
            <person name="Neiman D."/>
            <person name="Pearson M."/>
            <person name="Roberts A."/>
            <person name="Saif S."/>
            <person name="Shea T."/>
            <person name="Shenoy N."/>
            <person name="Sisk P."/>
            <person name="Stolte C."/>
            <person name="Sykes S."/>
            <person name="Walk T."/>
            <person name="White J."/>
            <person name="Yandava C."/>
            <person name="Haas B."/>
            <person name="Nusbaum C."/>
            <person name="Birren B."/>
        </authorList>
    </citation>
    <scope>NUCLEOTIDE SEQUENCE [LARGE SCALE GENOMIC DNA]</scope>
    <source>
        <strain evidence="11">R3-111a-1</strain>
    </source>
</reference>
<comment type="catalytic activity">
    <reaction evidence="1">
        <text>7,8-dihydroneopterin = 6-hydroxymethyl-7,8-dihydropterin + glycolaldehyde</text>
        <dbReference type="Rhea" id="RHEA:10540"/>
        <dbReference type="ChEBI" id="CHEBI:17001"/>
        <dbReference type="ChEBI" id="CHEBI:17071"/>
        <dbReference type="ChEBI" id="CHEBI:44841"/>
        <dbReference type="EC" id="4.1.2.25"/>
    </reaction>
</comment>
<dbReference type="EC" id="4.1.2.25" evidence="4"/>
<dbReference type="STRING" id="644352.J3NJV6"/>
<evidence type="ECO:0000256" key="1">
    <source>
        <dbReference type="ARBA" id="ARBA00001353"/>
    </source>
</evidence>
<reference evidence="10" key="5">
    <citation type="submission" date="2018-04" db="UniProtKB">
        <authorList>
            <consortium name="EnsemblFungi"/>
        </authorList>
    </citation>
    <scope>IDENTIFICATION</scope>
    <source>
        <strain evidence="10">R3-111a-1</strain>
    </source>
</reference>
<evidence type="ECO:0000313" key="11">
    <source>
        <dbReference type="Proteomes" id="UP000006039"/>
    </source>
</evidence>
<feature type="domain" description="Dihydroneopterin aldolase/epimerase" evidence="8">
    <location>
        <begin position="193"/>
        <end position="305"/>
    </location>
</feature>
<evidence type="ECO:0000256" key="5">
    <source>
        <dbReference type="ARBA" id="ARBA00022909"/>
    </source>
</evidence>
<dbReference type="EnsemblFungi" id="EJT81559">
    <property type="protein sequence ID" value="EJT81559"/>
    <property type="gene ID" value="GGTG_01537"/>
</dbReference>
<dbReference type="OrthoDB" id="5425486at2759"/>
<dbReference type="EMBL" id="GL385395">
    <property type="protein sequence ID" value="EJT81559.1"/>
    <property type="molecule type" value="Genomic_DNA"/>
</dbReference>
<dbReference type="RefSeq" id="XP_009217568.1">
    <property type="nucleotide sequence ID" value="XM_009219304.1"/>
</dbReference>
<keyword evidence="5" id="KW-0289">Folate biosynthesis</keyword>
<evidence type="ECO:0000256" key="7">
    <source>
        <dbReference type="ARBA" id="ARBA00032903"/>
    </source>
</evidence>
<dbReference type="GO" id="GO:0004150">
    <property type="term" value="F:dihydroneopterin aldolase activity"/>
    <property type="evidence" value="ECO:0007669"/>
    <property type="project" value="UniProtKB-EC"/>
</dbReference>
<evidence type="ECO:0000256" key="3">
    <source>
        <dbReference type="ARBA" id="ARBA00005708"/>
    </source>
</evidence>
<evidence type="ECO:0000313" key="10">
    <source>
        <dbReference type="EnsemblFungi" id="EJT81559"/>
    </source>
</evidence>
<evidence type="ECO:0000313" key="9">
    <source>
        <dbReference type="EMBL" id="EJT81559.1"/>
    </source>
</evidence>
<comment type="similarity">
    <text evidence="3">Belongs to the DHNA family.</text>
</comment>
<dbReference type="GeneID" id="20341995"/>
<reference evidence="9" key="2">
    <citation type="submission" date="2010-07" db="EMBL/GenBank/DDBJ databases">
        <authorList>
            <consortium name="The Broad Institute Genome Sequencing Platform"/>
            <consortium name="Broad Institute Genome Sequencing Center for Infectious Disease"/>
            <person name="Ma L.-J."/>
            <person name="Dead R."/>
            <person name="Young S."/>
            <person name="Zeng Q."/>
            <person name="Koehrsen M."/>
            <person name="Alvarado L."/>
            <person name="Berlin A."/>
            <person name="Chapman S.B."/>
            <person name="Chen Z."/>
            <person name="Freedman E."/>
            <person name="Gellesch M."/>
            <person name="Goldberg J."/>
            <person name="Griggs A."/>
            <person name="Gujja S."/>
            <person name="Heilman E.R."/>
            <person name="Heiman D."/>
            <person name="Hepburn T."/>
            <person name="Howarth C."/>
            <person name="Jen D."/>
            <person name="Larson L."/>
            <person name="Mehta T."/>
            <person name="Neiman D."/>
            <person name="Pearson M."/>
            <person name="Roberts A."/>
            <person name="Saif S."/>
            <person name="Shea T."/>
            <person name="Shenoy N."/>
            <person name="Sisk P."/>
            <person name="Stolte C."/>
            <person name="Sykes S."/>
            <person name="Walk T."/>
            <person name="White J."/>
            <person name="Yandava C."/>
            <person name="Haas B."/>
            <person name="Nusbaum C."/>
            <person name="Birren B."/>
        </authorList>
    </citation>
    <scope>NUCLEOTIDE SEQUENCE</scope>
    <source>
        <strain evidence="9">R3-111a-1</strain>
    </source>
</reference>
<gene>
    <name evidence="10" type="primary">20341995</name>
    <name evidence="9" type="ORF">GGTG_01537</name>
</gene>
<dbReference type="SUPFAM" id="SSF55620">
    <property type="entry name" value="Tetrahydrobiopterin biosynthesis enzymes-like"/>
    <property type="match status" value="1"/>
</dbReference>
<evidence type="ECO:0000256" key="6">
    <source>
        <dbReference type="ARBA" id="ARBA00023239"/>
    </source>
</evidence>
<dbReference type="Proteomes" id="UP000006039">
    <property type="component" value="Unassembled WGS sequence"/>
</dbReference>
<keyword evidence="6" id="KW-0456">Lyase</keyword>
<name>J3NJV6_GAET3</name>
<dbReference type="GO" id="GO:0046656">
    <property type="term" value="P:folic acid biosynthetic process"/>
    <property type="evidence" value="ECO:0007669"/>
    <property type="project" value="UniProtKB-KW"/>
</dbReference>
<sequence>MERQPLDLRIRSSWQVRAAAGEPYAVVRVRNLQATVHAAQDAWGRASKAQPLLVSAEVSMRDTFEGSSAADAVAADTVHYGTLSKVILASLERYRQPPPGQDDADDGNGRSLRDVLDTIWSGLTGLTIDGARSPSRRAGDGAPFLDASRVRFMSVTVTLPKASLLGDGVSLTATSVFEQDGSLQRVDVFGTCLRLHGLRVPTLIGVNPNERLAKQFVVTDIEVDKFDYAPDAYTALEALAVNIIGESAFETLEALGSHLARAIMADFRPLATQTYSGPLGWQVKISMEKPTAVPFADAPSVEIRAGAAGPHDIPGVLNQTR</sequence>
<dbReference type="GO" id="GO:0005737">
    <property type="term" value="C:cytoplasm"/>
    <property type="evidence" value="ECO:0007669"/>
    <property type="project" value="TreeGrafter"/>
</dbReference>
<dbReference type="Pfam" id="PF02152">
    <property type="entry name" value="FolB"/>
    <property type="match status" value="1"/>
</dbReference>
<proteinExistence type="inferred from homology"/>
<dbReference type="SMART" id="SM00905">
    <property type="entry name" value="FolB"/>
    <property type="match status" value="1"/>
</dbReference>
<dbReference type="PANTHER" id="PTHR42844">
    <property type="entry name" value="DIHYDRONEOPTERIN ALDOLASE 1-RELATED"/>
    <property type="match status" value="1"/>
</dbReference>
<dbReference type="HOGENOM" id="CLU_062068_0_0_1"/>
<dbReference type="AlphaFoldDB" id="J3NJV6"/>
<organism evidence="9">
    <name type="scientific">Gaeumannomyces tritici (strain R3-111a-1)</name>
    <name type="common">Wheat and barley take-all root rot fungus</name>
    <name type="synonym">Gaeumannomyces graminis var. tritici</name>
    <dbReference type="NCBI Taxonomy" id="644352"/>
    <lineage>
        <taxon>Eukaryota</taxon>
        <taxon>Fungi</taxon>
        <taxon>Dikarya</taxon>
        <taxon>Ascomycota</taxon>
        <taxon>Pezizomycotina</taxon>
        <taxon>Sordariomycetes</taxon>
        <taxon>Sordariomycetidae</taxon>
        <taxon>Magnaporthales</taxon>
        <taxon>Magnaporthaceae</taxon>
        <taxon>Gaeumannomyces</taxon>
    </lineage>
</organism>
<evidence type="ECO:0000259" key="8">
    <source>
        <dbReference type="SMART" id="SM00905"/>
    </source>
</evidence>
<accession>J3NJV6</accession>